<dbReference type="Proteomes" id="UP001164676">
    <property type="component" value="Plasmid unnamed"/>
</dbReference>
<keyword evidence="2" id="KW-1185">Reference proteome</keyword>
<dbReference type="EMBL" id="CP114585">
    <property type="protein sequence ID" value="WBA16456.1"/>
    <property type="molecule type" value="Genomic_DNA"/>
</dbReference>
<evidence type="ECO:0000313" key="2">
    <source>
        <dbReference type="Proteomes" id="UP001164676"/>
    </source>
</evidence>
<accession>A0ABY7LJS4</accession>
<proteinExistence type="predicted"/>
<geneLocation type="plasmid" evidence="1 2">
    <name>unnamed</name>
</geneLocation>
<dbReference type="RefSeq" id="WP_269598781.1">
    <property type="nucleotide sequence ID" value="NZ_CP114585.1"/>
</dbReference>
<sequence>MIIGSPIAHSFLLCSVAAFRGLALAVIVLIGASHSFHDLITLRVISTGDCELARSIEIGWLRFVTDEKDIIKNVMLGVTICQHAMNENVVVTSFCKQSNQSKHW</sequence>
<name>A0ABY7LJS4_9GAMM</name>
<reference evidence="1" key="1">
    <citation type="submission" date="2022-09" db="EMBL/GenBank/DDBJ databases">
        <authorList>
            <person name="Li Z.-J."/>
        </authorList>
    </citation>
    <scope>NUCLEOTIDE SEQUENCE</scope>
    <source>
        <strain evidence="1">TGB10</strain>
        <plasmid evidence="1">unnamed</plasmid>
    </source>
</reference>
<evidence type="ECO:0000313" key="1">
    <source>
        <dbReference type="EMBL" id="WBA16456.1"/>
    </source>
</evidence>
<organism evidence="1 2">
    <name type="scientific">Salinivibrio proteolyticus</name>
    <dbReference type="NCBI Taxonomy" id="334715"/>
    <lineage>
        <taxon>Bacteria</taxon>
        <taxon>Pseudomonadati</taxon>
        <taxon>Pseudomonadota</taxon>
        <taxon>Gammaproteobacteria</taxon>
        <taxon>Vibrionales</taxon>
        <taxon>Vibrionaceae</taxon>
        <taxon>Salinivibrio</taxon>
    </lineage>
</organism>
<gene>
    <name evidence="1" type="ORF">N7E60_17155</name>
</gene>
<keyword evidence="1" id="KW-0614">Plasmid</keyword>
<protein>
    <submittedName>
        <fullName evidence="1">Uncharacterized protein</fullName>
    </submittedName>
</protein>